<comment type="catalytic activity">
    <reaction evidence="1 16">
        <text>N-(5-phospho-beta-D-ribosyl)anthranilate = 1-(2-carboxyphenylamino)-1-deoxy-D-ribulose 5-phosphate</text>
        <dbReference type="Rhea" id="RHEA:21540"/>
        <dbReference type="ChEBI" id="CHEBI:18277"/>
        <dbReference type="ChEBI" id="CHEBI:58613"/>
        <dbReference type="EC" id="5.3.1.24"/>
    </reaction>
</comment>
<gene>
    <name evidence="21" type="ORF">FIBRA_03797</name>
</gene>
<dbReference type="PIRSF" id="PIRSF001382">
    <property type="entry name" value="TrpG-trpC-trpF"/>
    <property type="match status" value="1"/>
</dbReference>
<feature type="domain" description="Glutamine amidotransferase" evidence="18">
    <location>
        <begin position="14"/>
        <end position="198"/>
    </location>
</feature>
<dbReference type="PRINTS" id="PR00097">
    <property type="entry name" value="ANTSNTHASEII"/>
</dbReference>
<evidence type="ECO:0000256" key="17">
    <source>
        <dbReference type="SAM" id="MobiDB-lite"/>
    </source>
</evidence>
<evidence type="ECO:0000256" key="15">
    <source>
        <dbReference type="ARBA" id="ARBA00047683"/>
    </source>
</evidence>
<dbReference type="GO" id="GO:0004425">
    <property type="term" value="F:indole-3-glycerol-phosphate synthase activity"/>
    <property type="evidence" value="ECO:0007669"/>
    <property type="project" value="UniProtKB-UniRule"/>
</dbReference>
<keyword evidence="10" id="KW-0315">Glutamine amidotransferase</keyword>
<feature type="domain" description="N-(5'phosphoribosyl) anthranilate isomerase (PRAI)" evidence="20">
    <location>
        <begin position="607"/>
        <end position="793"/>
    </location>
</feature>
<dbReference type="CDD" id="cd01743">
    <property type="entry name" value="GATase1_Anthranilate_Synthase"/>
    <property type="match status" value="1"/>
</dbReference>
<comment type="function">
    <text evidence="3 16">Trifunctional enzyme bearing the Gln amidotransferase (GATase) domain of anthranilate synthase, indole-glycerolphosphate synthase, and phosphoribosylanthranilate isomerase activities.</text>
</comment>
<dbReference type="GO" id="GO:0004049">
    <property type="term" value="F:anthranilate synthase activity"/>
    <property type="evidence" value="ECO:0007669"/>
    <property type="project" value="UniProtKB-UniRule"/>
</dbReference>
<dbReference type="InterPro" id="IPR017926">
    <property type="entry name" value="GATASE"/>
</dbReference>
<comment type="pathway">
    <text evidence="5 16">Amino-acid biosynthesis; L-tryptophan biosynthesis; L-tryptophan from chorismate: step 4/5.</text>
</comment>
<dbReference type="GO" id="GO:0004640">
    <property type="term" value="F:phosphoribosylanthranilate isomerase activity"/>
    <property type="evidence" value="ECO:0007669"/>
    <property type="project" value="UniProtKB-UniRule"/>
</dbReference>
<dbReference type="InterPro" id="IPR013798">
    <property type="entry name" value="Indole-3-glycerol_P_synth_dom"/>
</dbReference>
<dbReference type="InterPro" id="IPR001468">
    <property type="entry name" value="Indole-3-GlycerolPSynthase_CS"/>
</dbReference>
<keyword evidence="7 16" id="KW-0028">Amino-acid biosynthesis</keyword>
<dbReference type="UniPathway" id="UPA00035">
    <property type="reaction ID" value="UER00040"/>
</dbReference>
<dbReference type="EC" id="5.3.1.24" evidence="16"/>
<evidence type="ECO:0000256" key="12">
    <source>
        <dbReference type="ARBA" id="ARBA00023235"/>
    </source>
</evidence>
<comment type="catalytic activity">
    <reaction evidence="15 16">
        <text>chorismate + L-glutamine = anthranilate + pyruvate + L-glutamate + H(+)</text>
        <dbReference type="Rhea" id="RHEA:21732"/>
        <dbReference type="ChEBI" id="CHEBI:15361"/>
        <dbReference type="ChEBI" id="CHEBI:15378"/>
        <dbReference type="ChEBI" id="CHEBI:16567"/>
        <dbReference type="ChEBI" id="CHEBI:29748"/>
        <dbReference type="ChEBI" id="CHEBI:29985"/>
        <dbReference type="ChEBI" id="CHEBI:58359"/>
        <dbReference type="EC" id="4.1.3.27"/>
    </reaction>
</comment>
<dbReference type="EC" id="4.1.1.48" evidence="16"/>
<dbReference type="InterPro" id="IPR013785">
    <property type="entry name" value="Aldolase_TIM"/>
</dbReference>
<dbReference type="InterPro" id="IPR029062">
    <property type="entry name" value="Class_I_gatase-like"/>
</dbReference>
<dbReference type="PROSITE" id="PS51273">
    <property type="entry name" value="GATASE_TYPE_1"/>
    <property type="match status" value="1"/>
</dbReference>
<dbReference type="PRINTS" id="PR00096">
    <property type="entry name" value="GATASE"/>
</dbReference>
<keyword evidence="12 16" id="KW-0413">Isomerase</keyword>
<dbReference type="EMBL" id="HE797047">
    <property type="protein sequence ID" value="CCM01731.1"/>
    <property type="molecule type" value="Genomic_DNA"/>
</dbReference>
<keyword evidence="13 16" id="KW-0456">Lyase</keyword>
<evidence type="ECO:0000259" key="20">
    <source>
        <dbReference type="Pfam" id="PF00697"/>
    </source>
</evidence>
<reference evidence="21 22" key="1">
    <citation type="journal article" date="2012" name="Appl. Environ. Microbiol.">
        <title>Short-read sequencing for genomic analysis of the brown rot fungus Fibroporia radiculosa.</title>
        <authorList>
            <person name="Tang J.D."/>
            <person name="Perkins A.D."/>
            <person name="Sonstegard T.S."/>
            <person name="Schroeder S.G."/>
            <person name="Burgess S.C."/>
            <person name="Diehl S.V."/>
        </authorList>
    </citation>
    <scope>NUCLEOTIDE SEQUENCE [LARGE SCALE GENOMIC DNA]</scope>
    <source>
        <strain evidence="21 22">TFFH 294</strain>
    </source>
</reference>
<dbReference type="InterPro" id="IPR045186">
    <property type="entry name" value="Indole-3-glycerol_P_synth"/>
</dbReference>
<organism evidence="21 22">
    <name type="scientific">Fibroporia radiculosa</name>
    <dbReference type="NCBI Taxonomy" id="599839"/>
    <lineage>
        <taxon>Eukaryota</taxon>
        <taxon>Fungi</taxon>
        <taxon>Dikarya</taxon>
        <taxon>Basidiomycota</taxon>
        <taxon>Agaricomycotina</taxon>
        <taxon>Agaricomycetes</taxon>
        <taxon>Polyporales</taxon>
        <taxon>Fibroporiaceae</taxon>
        <taxon>Fibroporia</taxon>
    </lineage>
</organism>
<dbReference type="FunFam" id="3.40.50.880:FF:000031">
    <property type="entry name" value="Multifunctional tryptophan biosynthesis protein"/>
    <property type="match status" value="1"/>
</dbReference>
<dbReference type="Pfam" id="PF00117">
    <property type="entry name" value="GATase"/>
    <property type="match status" value="1"/>
</dbReference>
<evidence type="ECO:0000256" key="1">
    <source>
        <dbReference type="ARBA" id="ARBA00001164"/>
    </source>
</evidence>
<dbReference type="SUPFAM" id="SSF51366">
    <property type="entry name" value="Ribulose-phoshate binding barrel"/>
    <property type="match status" value="2"/>
</dbReference>
<feature type="domain" description="Indole-3-glycerol phosphate synthase" evidence="19">
    <location>
        <begin position="240"/>
        <end position="504"/>
    </location>
</feature>
<evidence type="ECO:0000256" key="3">
    <source>
        <dbReference type="ARBA" id="ARBA00003272"/>
    </source>
</evidence>
<dbReference type="InterPro" id="IPR006221">
    <property type="entry name" value="TrpG/PapA_dom"/>
</dbReference>
<keyword evidence="11 16" id="KW-0057">Aromatic amino acid biosynthesis</keyword>
<dbReference type="Proteomes" id="UP000006352">
    <property type="component" value="Unassembled WGS sequence"/>
</dbReference>
<proteinExistence type="inferred from homology"/>
<keyword evidence="8 16" id="KW-0210">Decarboxylase</keyword>
<dbReference type="OrthoDB" id="524799at2759"/>
<dbReference type="GeneID" id="24096642"/>
<evidence type="ECO:0000256" key="7">
    <source>
        <dbReference type="ARBA" id="ARBA00022605"/>
    </source>
</evidence>
<dbReference type="FunFam" id="3.20.20.70:FF:000136">
    <property type="entry name" value="Multifunctional tryptophan biosynthesis protein"/>
    <property type="match status" value="1"/>
</dbReference>
<keyword evidence="9 16" id="KW-0822">Tryptophan biosynthesis</keyword>
<accession>J4I9T7</accession>
<evidence type="ECO:0000259" key="18">
    <source>
        <dbReference type="Pfam" id="PF00117"/>
    </source>
</evidence>
<evidence type="ECO:0000256" key="4">
    <source>
        <dbReference type="ARBA" id="ARBA00004664"/>
    </source>
</evidence>
<evidence type="ECO:0000256" key="2">
    <source>
        <dbReference type="ARBA" id="ARBA00001633"/>
    </source>
</evidence>
<dbReference type="HOGENOM" id="CLU_007713_2_0_1"/>
<evidence type="ECO:0000256" key="16">
    <source>
        <dbReference type="PIRNR" id="PIRNR001382"/>
    </source>
</evidence>
<dbReference type="FunCoup" id="J4I9T7">
    <property type="interactions" value="83"/>
</dbReference>
<comment type="catalytic activity">
    <reaction evidence="2 16">
        <text>1-(2-carboxyphenylamino)-1-deoxy-D-ribulose 5-phosphate + H(+) = (1S,2R)-1-C-(indol-3-yl)glycerol 3-phosphate + CO2 + H2O</text>
        <dbReference type="Rhea" id="RHEA:23476"/>
        <dbReference type="ChEBI" id="CHEBI:15377"/>
        <dbReference type="ChEBI" id="CHEBI:15378"/>
        <dbReference type="ChEBI" id="CHEBI:16526"/>
        <dbReference type="ChEBI" id="CHEBI:58613"/>
        <dbReference type="ChEBI" id="CHEBI:58866"/>
        <dbReference type="EC" id="4.1.1.48"/>
    </reaction>
</comment>
<comment type="pathway">
    <text evidence="4 16">Amino-acid biosynthesis; L-tryptophan biosynthesis; L-tryptophan from chorismate: step 3/5.</text>
</comment>
<dbReference type="HAMAP" id="MF_00135">
    <property type="entry name" value="PRAI"/>
    <property type="match status" value="1"/>
</dbReference>
<evidence type="ECO:0000256" key="8">
    <source>
        <dbReference type="ARBA" id="ARBA00022793"/>
    </source>
</evidence>
<dbReference type="PROSITE" id="PS00614">
    <property type="entry name" value="IGPS"/>
    <property type="match status" value="1"/>
</dbReference>
<feature type="region of interest" description="Disordered" evidence="17">
    <location>
        <begin position="216"/>
        <end position="235"/>
    </location>
</feature>
<dbReference type="AlphaFoldDB" id="J4I9T7"/>
<dbReference type="Gene3D" id="3.20.20.70">
    <property type="entry name" value="Aldolase class I"/>
    <property type="match status" value="2"/>
</dbReference>
<dbReference type="CDD" id="cd00331">
    <property type="entry name" value="IGPS"/>
    <property type="match status" value="1"/>
</dbReference>
<dbReference type="STRING" id="599839.J4I9T7"/>
<dbReference type="InParanoid" id="J4I9T7"/>
<evidence type="ECO:0000259" key="19">
    <source>
        <dbReference type="Pfam" id="PF00218"/>
    </source>
</evidence>
<dbReference type="InterPro" id="IPR001240">
    <property type="entry name" value="PRAI_dom"/>
</dbReference>
<evidence type="ECO:0000313" key="22">
    <source>
        <dbReference type="Proteomes" id="UP000006352"/>
    </source>
</evidence>
<dbReference type="NCBIfam" id="TIGR00566">
    <property type="entry name" value="trpG_papA"/>
    <property type="match status" value="1"/>
</dbReference>
<evidence type="ECO:0000256" key="13">
    <source>
        <dbReference type="ARBA" id="ARBA00023239"/>
    </source>
</evidence>
<dbReference type="EC" id="4.1.3.27" evidence="16"/>
<sequence length="800" mass="86498">MALPLELARPLDVLLIDNFDSFTWNLYQSLCLLGADVTVIRNDAISPDAFPSLQINSLIISPGPGHPTTDSGISRDAIKYFAGKVPILGVCMGLECLVDAFGGQIGYAGEIMHGKTSRIRHDSRGLFHGLPSSFPCTRYHSLSAATTSLPPCLAVSATTEESGVIMAVRHRTFTIEAVQYHPESILSEQGDTLLANFLKLRGGRWDYETNEQFGVGKEEQSAENGNAHAGPSSSQVPTILEKIYSQRMRDVETAKATPGTKPADLQTALALSLSPPPISFLAALTDGPRPALMAEIKRASPSKGAIALDTNAARQARAYALAGASVISVLTEPHWFKGGLGDMRAARAAVDGLQRRPAILRKDFIFDEYQIAEARLNGADTVLLIVAMLPEDRLRALYAYSCSLGMEPLVEVNNAREMKIALDLGARVVGVNNRNLHDFNVDMGTTSRLAEVEGVRERGIVLCALSGISGPEDVRMYVRQGVRAVLVGEALMRAPDTHTFIRQLLDWPTEESNSETMDGPPPPLVKICGIRTEEEALHAMESGADMLGIMFVPSSKRYVSLAQAQKISVAVHASRFARPVREDLLPAPDVDTRTTTRLPWFSAHARRVRESLRDADSPGRPLLVGVFQDQPLATITQAVEVAQLDMVQLHGREPAEWAQHIPVPVVRVFHVSGEGEEGLQELTRPGLNEFVLLDAVRPGEANGLSGGTGVRVDLELARRIVLRGEVGAGLALDEKSVSLDAAMPIILAGGLTPENVREIVETVRPWAVDVSGGVEAEDGRGKDPRKVQLFIQAAKGLLME</sequence>
<evidence type="ECO:0000256" key="6">
    <source>
        <dbReference type="ARBA" id="ARBA00004873"/>
    </source>
</evidence>
<name>J4I9T7_9APHY</name>
<dbReference type="CDD" id="cd00405">
    <property type="entry name" value="PRAI"/>
    <property type="match status" value="1"/>
</dbReference>
<keyword evidence="14" id="KW-0511">Multifunctional enzyme</keyword>
<evidence type="ECO:0000256" key="14">
    <source>
        <dbReference type="ARBA" id="ARBA00023268"/>
    </source>
</evidence>
<dbReference type="PANTHER" id="PTHR22854:SF2">
    <property type="entry name" value="INDOLE-3-GLYCEROL-PHOSPHATE SYNTHASE"/>
    <property type="match status" value="1"/>
</dbReference>
<evidence type="ECO:0000256" key="9">
    <source>
        <dbReference type="ARBA" id="ARBA00022822"/>
    </source>
</evidence>
<comment type="pathway">
    <text evidence="6 16">Amino-acid biosynthesis; L-tryptophan biosynthesis; L-tryptophan from chorismate: step 1/5.</text>
</comment>
<dbReference type="SUPFAM" id="SSF52317">
    <property type="entry name" value="Class I glutamine amidotransferase-like"/>
    <property type="match status" value="1"/>
</dbReference>
<dbReference type="Pfam" id="PF00697">
    <property type="entry name" value="PRAI"/>
    <property type="match status" value="1"/>
</dbReference>
<dbReference type="Gene3D" id="3.40.50.880">
    <property type="match status" value="1"/>
</dbReference>
<evidence type="ECO:0000313" key="21">
    <source>
        <dbReference type="EMBL" id="CCM01731.1"/>
    </source>
</evidence>
<keyword evidence="22" id="KW-1185">Reference proteome</keyword>
<dbReference type="GO" id="GO:0000162">
    <property type="term" value="P:L-tryptophan biosynthetic process"/>
    <property type="evidence" value="ECO:0007669"/>
    <property type="project" value="UniProtKB-UniRule"/>
</dbReference>
<evidence type="ECO:0000256" key="5">
    <source>
        <dbReference type="ARBA" id="ARBA00004696"/>
    </source>
</evidence>
<evidence type="ECO:0000256" key="11">
    <source>
        <dbReference type="ARBA" id="ARBA00023141"/>
    </source>
</evidence>
<protein>
    <recommendedName>
        <fullName evidence="16">Multifunctional tryptophan biosynthesis protein</fullName>
    </recommendedName>
    <domain>
        <recommendedName>
            <fullName evidence="16">Anthranilate synthase component 2</fullName>
            <shortName evidence="16">AS</shortName>
            <ecNumber evidence="16">4.1.3.27</ecNumber>
        </recommendedName>
        <alternativeName>
            <fullName evidence="16">Anthranilate synthase, glutamine amidotransferase component</fullName>
        </alternativeName>
    </domain>
    <domain>
        <recommendedName>
            <fullName evidence="16">Indole-3-glycerol phosphate synthase</fullName>
            <shortName evidence="16">IGPS</shortName>
            <ecNumber evidence="16">4.1.1.48</ecNumber>
        </recommendedName>
    </domain>
    <domain>
        <recommendedName>
            <fullName evidence="16">N-(5'-phosphoribosyl)anthranilate isomerase</fullName>
            <shortName evidence="16">PRAI</shortName>
            <ecNumber evidence="16">5.3.1.24</ecNumber>
        </recommendedName>
    </domain>
</protein>
<dbReference type="InterPro" id="IPR011060">
    <property type="entry name" value="RibuloseP-bd_barrel"/>
</dbReference>
<evidence type="ECO:0000256" key="10">
    <source>
        <dbReference type="ARBA" id="ARBA00022962"/>
    </source>
</evidence>
<dbReference type="Pfam" id="PF00218">
    <property type="entry name" value="IGPS"/>
    <property type="match status" value="1"/>
</dbReference>
<dbReference type="PANTHER" id="PTHR22854">
    <property type="entry name" value="TRYPTOPHAN BIOSYNTHESIS PROTEIN"/>
    <property type="match status" value="1"/>
</dbReference>
<dbReference type="InterPro" id="IPR016302">
    <property type="entry name" value="Anthranilate_synth_II"/>
</dbReference>
<dbReference type="RefSeq" id="XP_012181014.1">
    <property type="nucleotide sequence ID" value="XM_012325624.1"/>
</dbReference>
<dbReference type="HAMAP" id="MF_00134_B">
    <property type="entry name" value="IGPS_B"/>
    <property type="match status" value="1"/>
</dbReference>